<gene>
    <name evidence="2" type="ORF">EJ03DRAFT_55045</name>
</gene>
<sequence length="146" mass="15998">MTRMSLALLNSTHHLLLLVLLALLSLRGHPLDQSISNALLDPEASIAIQLDDAPGNLKSLRLPPPPLALPLHLRPRTLCFFARQCGVDEVDPAWQIASYVLLDHPHEELAYGIIALGLHARAKGGDVSICDLRGSWVVELRLLRVS</sequence>
<reference evidence="2" key="1">
    <citation type="journal article" date="2020" name="Stud. Mycol.">
        <title>101 Dothideomycetes genomes: a test case for predicting lifestyles and emergence of pathogens.</title>
        <authorList>
            <person name="Haridas S."/>
            <person name="Albert R."/>
            <person name="Binder M."/>
            <person name="Bloem J."/>
            <person name="Labutti K."/>
            <person name="Salamov A."/>
            <person name="Andreopoulos B."/>
            <person name="Baker S."/>
            <person name="Barry K."/>
            <person name="Bills G."/>
            <person name="Bluhm B."/>
            <person name="Cannon C."/>
            <person name="Castanera R."/>
            <person name="Culley D."/>
            <person name="Daum C."/>
            <person name="Ezra D."/>
            <person name="Gonzalez J."/>
            <person name="Henrissat B."/>
            <person name="Kuo A."/>
            <person name="Liang C."/>
            <person name="Lipzen A."/>
            <person name="Lutzoni F."/>
            <person name="Magnuson J."/>
            <person name="Mondo S."/>
            <person name="Nolan M."/>
            <person name="Ohm R."/>
            <person name="Pangilinan J."/>
            <person name="Park H.-J."/>
            <person name="Ramirez L."/>
            <person name="Alfaro M."/>
            <person name="Sun H."/>
            <person name="Tritt A."/>
            <person name="Yoshinaga Y."/>
            <person name="Zwiers L.-H."/>
            <person name="Turgeon B."/>
            <person name="Goodwin S."/>
            <person name="Spatafora J."/>
            <person name="Crous P."/>
            <person name="Grigoriev I."/>
        </authorList>
    </citation>
    <scope>NUCLEOTIDE SEQUENCE</scope>
    <source>
        <strain evidence="2">CBS 116005</strain>
    </source>
</reference>
<evidence type="ECO:0000256" key="1">
    <source>
        <dbReference type="SAM" id="SignalP"/>
    </source>
</evidence>
<keyword evidence="3" id="KW-1185">Reference proteome</keyword>
<keyword evidence="1" id="KW-0732">Signal</keyword>
<feature type="signal peptide" evidence="1">
    <location>
        <begin position="1"/>
        <end position="28"/>
    </location>
</feature>
<organism evidence="2 3">
    <name type="scientific">Teratosphaeria nubilosa</name>
    <dbReference type="NCBI Taxonomy" id="161662"/>
    <lineage>
        <taxon>Eukaryota</taxon>
        <taxon>Fungi</taxon>
        <taxon>Dikarya</taxon>
        <taxon>Ascomycota</taxon>
        <taxon>Pezizomycotina</taxon>
        <taxon>Dothideomycetes</taxon>
        <taxon>Dothideomycetidae</taxon>
        <taxon>Mycosphaerellales</taxon>
        <taxon>Teratosphaeriaceae</taxon>
        <taxon>Teratosphaeria</taxon>
    </lineage>
</organism>
<dbReference type="AlphaFoldDB" id="A0A6G1LDU3"/>
<proteinExistence type="predicted"/>
<dbReference type="Proteomes" id="UP000799436">
    <property type="component" value="Unassembled WGS sequence"/>
</dbReference>
<dbReference type="EMBL" id="ML995823">
    <property type="protein sequence ID" value="KAF2770749.1"/>
    <property type="molecule type" value="Genomic_DNA"/>
</dbReference>
<evidence type="ECO:0000313" key="2">
    <source>
        <dbReference type="EMBL" id="KAF2770749.1"/>
    </source>
</evidence>
<name>A0A6G1LDU3_9PEZI</name>
<accession>A0A6G1LDU3</accession>
<protein>
    <submittedName>
        <fullName evidence="2">Uncharacterized protein</fullName>
    </submittedName>
</protein>
<evidence type="ECO:0000313" key="3">
    <source>
        <dbReference type="Proteomes" id="UP000799436"/>
    </source>
</evidence>
<feature type="chain" id="PRO_5026296585" evidence="1">
    <location>
        <begin position="29"/>
        <end position="146"/>
    </location>
</feature>